<evidence type="ECO:0000256" key="8">
    <source>
        <dbReference type="ARBA" id="ARBA00022840"/>
    </source>
</evidence>
<comment type="catalytic activity">
    <reaction evidence="2">
        <text>4-amino-2-methyl-5-(phosphooxymethyl)pyrimidine + ATP = 4-amino-2-methyl-5-(diphosphooxymethyl)pyrimidine + ADP</text>
        <dbReference type="Rhea" id="RHEA:19893"/>
        <dbReference type="ChEBI" id="CHEBI:30616"/>
        <dbReference type="ChEBI" id="CHEBI:57841"/>
        <dbReference type="ChEBI" id="CHEBI:58354"/>
        <dbReference type="ChEBI" id="CHEBI:456216"/>
        <dbReference type="EC" id="2.7.4.7"/>
    </reaction>
</comment>
<organism evidence="12 13">
    <name type="scientific">Rothia kristinae</name>
    <dbReference type="NCBI Taxonomy" id="37923"/>
    <lineage>
        <taxon>Bacteria</taxon>
        <taxon>Bacillati</taxon>
        <taxon>Actinomycetota</taxon>
        <taxon>Actinomycetes</taxon>
        <taxon>Micrococcales</taxon>
        <taxon>Micrococcaceae</taxon>
        <taxon>Rothia</taxon>
    </lineage>
</organism>
<evidence type="ECO:0000256" key="5">
    <source>
        <dbReference type="ARBA" id="ARBA00022679"/>
    </source>
</evidence>
<dbReference type="InterPro" id="IPR013749">
    <property type="entry name" value="PM/HMP-P_kinase-1"/>
</dbReference>
<dbReference type="NCBIfam" id="TIGR00097">
    <property type="entry name" value="HMP-P_kinase"/>
    <property type="match status" value="1"/>
</dbReference>
<gene>
    <name evidence="12" type="ORF">BK826_07300</name>
</gene>
<dbReference type="RefSeq" id="WP_075515046.1">
    <property type="nucleotide sequence ID" value="NZ_MODZ01000008.1"/>
</dbReference>
<keyword evidence="9" id="KW-0784">Thiamine biosynthesis</keyword>
<name>A0A1S2MYW2_9MICC</name>
<dbReference type="GO" id="GO:0005524">
    <property type="term" value="F:ATP binding"/>
    <property type="evidence" value="ECO:0007669"/>
    <property type="project" value="UniProtKB-KW"/>
</dbReference>
<accession>A0A1S2MYW2</accession>
<dbReference type="GO" id="GO:0008902">
    <property type="term" value="F:hydroxymethylpyrimidine kinase activity"/>
    <property type="evidence" value="ECO:0007669"/>
    <property type="project" value="UniProtKB-EC"/>
</dbReference>
<proteinExistence type="predicted"/>
<comment type="pathway">
    <text evidence="4">Cofactor biosynthesis; thiamine diphosphate biosynthesis; 4-amino-2-methyl-5-diphosphomethylpyrimidine from 5-amino-1-(5-phospho-D-ribosyl)imidazole: step 3/3.</text>
</comment>
<sequence length="322" mass="32673">MRRPAVALSVAGSDPSGGAGIQADLKTFHALGVYGTAAMTALTSQNTTGVRGVHPVPADFAVSQVEAVLDDLPVDAVKTGMLGEAEVVEALAGLFRRRRTQLGTLVVDPVMVATSGDPLLAEEAEAALRELLVPLADVITPNLPEAARLLGGGSGEAPAADDLAGMREQALALLELGPRMALLKGGHLDDDAASAGRAVDVLAVRGESGAPARTVELSVPRVPTRNTHGTGCTLSSAIAAHAARAAPDANGSPGRGPTSADGRAAAGEAAGQTALGDAQLVEAVREGKRFLSRALHDGAAWRLSRTPLEGHGPVDHLSQVLR</sequence>
<evidence type="ECO:0000256" key="7">
    <source>
        <dbReference type="ARBA" id="ARBA00022777"/>
    </source>
</evidence>
<dbReference type="GO" id="GO:0008972">
    <property type="term" value="F:phosphomethylpyrimidine kinase activity"/>
    <property type="evidence" value="ECO:0007669"/>
    <property type="project" value="UniProtKB-EC"/>
</dbReference>
<comment type="catalytic activity">
    <reaction evidence="1">
        <text>4-amino-5-hydroxymethyl-2-methylpyrimidine + ATP = 4-amino-2-methyl-5-(phosphooxymethyl)pyrimidine + ADP + H(+)</text>
        <dbReference type="Rhea" id="RHEA:23096"/>
        <dbReference type="ChEBI" id="CHEBI:15378"/>
        <dbReference type="ChEBI" id="CHEBI:16892"/>
        <dbReference type="ChEBI" id="CHEBI:30616"/>
        <dbReference type="ChEBI" id="CHEBI:58354"/>
        <dbReference type="ChEBI" id="CHEBI:456216"/>
        <dbReference type="EC" id="2.7.1.49"/>
    </reaction>
</comment>
<dbReference type="Pfam" id="PF08543">
    <property type="entry name" value="Phos_pyr_kin"/>
    <property type="match status" value="1"/>
</dbReference>
<evidence type="ECO:0000256" key="9">
    <source>
        <dbReference type="ARBA" id="ARBA00022977"/>
    </source>
</evidence>
<evidence type="ECO:0000256" key="3">
    <source>
        <dbReference type="ARBA" id="ARBA00003848"/>
    </source>
</evidence>
<feature type="domain" description="Pyridoxamine kinase/Phosphomethylpyrimidine kinase" evidence="11">
    <location>
        <begin position="14"/>
        <end position="245"/>
    </location>
</feature>
<dbReference type="GO" id="GO:0009228">
    <property type="term" value="P:thiamine biosynthetic process"/>
    <property type="evidence" value="ECO:0007669"/>
    <property type="project" value="UniProtKB-KW"/>
</dbReference>
<evidence type="ECO:0000256" key="2">
    <source>
        <dbReference type="ARBA" id="ARBA00000565"/>
    </source>
</evidence>
<dbReference type="CDD" id="cd01169">
    <property type="entry name" value="HMPP_kinase"/>
    <property type="match status" value="1"/>
</dbReference>
<evidence type="ECO:0000256" key="4">
    <source>
        <dbReference type="ARBA" id="ARBA00004769"/>
    </source>
</evidence>
<dbReference type="SUPFAM" id="SSF53613">
    <property type="entry name" value="Ribokinase-like"/>
    <property type="match status" value="1"/>
</dbReference>
<dbReference type="InterPro" id="IPR029056">
    <property type="entry name" value="Ribokinase-like"/>
</dbReference>
<keyword evidence="5" id="KW-0808">Transferase</keyword>
<keyword evidence="7 12" id="KW-0418">Kinase</keyword>
<keyword evidence="6" id="KW-0547">Nucleotide-binding</keyword>
<dbReference type="Gene3D" id="3.40.1190.20">
    <property type="match status" value="1"/>
</dbReference>
<dbReference type="GO" id="GO:0009229">
    <property type="term" value="P:thiamine diphosphate biosynthetic process"/>
    <property type="evidence" value="ECO:0007669"/>
    <property type="project" value="UniProtKB-UniPathway"/>
</dbReference>
<dbReference type="GO" id="GO:0005829">
    <property type="term" value="C:cytosol"/>
    <property type="evidence" value="ECO:0007669"/>
    <property type="project" value="TreeGrafter"/>
</dbReference>
<evidence type="ECO:0000256" key="10">
    <source>
        <dbReference type="SAM" id="MobiDB-lite"/>
    </source>
</evidence>
<comment type="function">
    <text evidence="3">Catalyzes the phosphorylation of hydroxymethylpyrimidine phosphate (HMP-P) to HMP-PP, and of HMP to HMP-P.</text>
</comment>
<evidence type="ECO:0000313" key="13">
    <source>
        <dbReference type="Proteomes" id="UP000179540"/>
    </source>
</evidence>
<keyword evidence="8" id="KW-0067">ATP-binding</keyword>
<dbReference type="UniPathway" id="UPA00060">
    <property type="reaction ID" value="UER00138"/>
</dbReference>
<dbReference type="PANTHER" id="PTHR20858">
    <property type="entry name" value="PHOSPHOMETHYLPYRIMIDINE KINASE"/>
    <property type="match status" value="1"/>
</dbReference>
<dbReference type="EMBL" id="MODZ01000008">
    <property type="protein sequence ID" value="OIJ35535.1"/>
    <property type="molecule type" value="Genomic_DNA"/>
</dbReference>
<dbReference type="PANTHER" id="PTHR20858:SF17">
    <property type="entry name" value="HYDROXYMETHYLPYRIMIDINE_PHOSPHOMETHYLPYRIMIDINE KINASE THI20-RELATED"/>
    <property type="match status" value="1"/>
</dbReference>
<evidence type="ECO:0000256" key="1">
    <source>
        <dbReference type="ARBA" id="ARBA00000151"/>
    </source>
</evidence>
<dbReference type="FunFam" id="3.40.1190.20:FF:000003">
    <property type="entry name" value="Phosphomethylpyrimidine kinase ThiD"/>
    <property type="match status" value="1"/>
</dbReference>
<comment type="caution">
    <text evidence="12">The sequence shown here is derived from an EMBL/GenBank/DDBJ whole genome shotgun (WGS) entry which is preliminary data.</text>
</comment>
<dbReference type="Proteomes" id="UP000179540">
    <property type="component" value="Unassembled WGS sequence"/>
</dbReference>
<evidence type="ECO:0000259" key="11">
    <source>
        <dbReference type="Pfam" id="PF08543"/>
    </source>
</evidence>
<dbReference type="InterPro" id="IPR004399">
    <property type="entry name" value="HMP/HMP-P_kinase_dom"/>
</dbReference>
<feature type="compositionally biased region" description="Low complexity" evidence="10">
    <location>
        <begin position="260"/>
        <end position="273"/>
    </location>
</feature>
<protein>
    <submittedName>
        <fullName evidence="12">Bifunctional hydroxymethylpyrimidine kinase/phosphomethylpyrimidine kinase</fullName>
    </submittedName>
</protein>
<feature type="region of interest" description="Disordered" evidence="10">
    <location>
        <begin position="243"/>
        <end position="273"/>
    </location>
</feature>
<dbReference type="AlphaFoldDB" id="A0A1S2MYW2"/>
<reference evidence="12 13" key="1">
    <citation type="submission" date="2016-10" db="EMBL/GenBank/DDBJ databases">
        <title>Draft genome sequence of strain LCT isolated from the Shenzhou X spacecraft of China.</title>
        <authorList>
            <person name="Huang B."/>
        </authorList>
    </citation>
    <scope>NUCLEOTIDE SEQUENCE [LARGE SCALE GENOMIC DNA]</scope>
    <source>
        <strain evidence="12 13">LCT-H5</strain>
    </source>
</reference>
<evidence type="ECO:0000256" key="6">
    <source>
        <dbReference type="ARBA" id="ARBA00022741"/>
    </source>
</evidence>
<evidence type="ECO:0000313" key="12">
    <source>
        <dbReference type="EMBL" id="OIJ35535.1"/>
    </source>
</evidence>